<keyword evidence="1" id="KW-0472">Membrane</keyword>
<keyword evidence="1" id="KW-0812">Transmembrane</keyword>
<keyword evidence="1" id="KW-1133">Transmembrane helix</keyword>
<evidence type="ECO:0000256" key="1">
    <source>
        <dbReference type="SAM" id="Phobius"/>
    </source>
</evidence>
<reference evidence="2" key="1">
    <citation type="submission" date="2019-03" db="EMBL/GenBank/DDBJ databases">
        <title>WGS assembly of Setaria viridis.</title>
        <authorList>
            <person name="Huang P."/>
            <person name="Jenkins J."/>
            <person name="Grimwood J."/>
            <person name="Barry K."/>
            <person name="Healey A."/>
            <person name="Mamidi S."/>
            <person name="Sreedasyam A."/>
            <person name="Shu S."/>
            <person name="Feldman M."/>
            <person name="Wu J."/>
            <person name="Yu Y."/>
            <person name="Chen C."/>
            <person name="Johnson J."/>
            <person name="Rokhsar D."/>
            <person name="Baxter I."/>
            <person name="Schmutz J."/>
            <person name="Brutnell T."/>
            <person name="Kellogg E."/>
        </authorList>
    </citation>
    <scope>NUCLEOTIDE SEQUENCE [LARGE SCALE GENOMIC DNA]</scope>
</reference>
<dbReference type="Proteomes" id="UP000298652">
    <property type="component" value="Chromosome 6"/>
</dbReference>
<keyword evidence="3" id="KW-1185">Reference proteome</keyword>
<protein>
    <recommendedName>
        <fullName evidence="4">Reverse transcriptase zinc-binding domain-containing protein</fullName>
    </recommendedName>
</protein>
<evidence type="ECO:0000313" key="3">
    <source>
        <dbReference type="Proteomes" id="UP000298652"/>
    </source>
</evidence>
<dbReference type="EMBL" id="CM016557">
    <property type="protein sequence ID" value="TKW11048.1"/>
    <property type="molecule type" value="Genomic_DNA"/>
</dbReference>
<dbReference type="OMA" id="CKTIFRA"/>
<proteinExistence type="predicted"/>
<dbReference type="AlphaFoldDB" id="A0A4U6U653"/>
<dbReference type="Gramene" id="TKW11048">
    <property type="protein sequence ID" value="TKW11048"/>
    <property type="gene ID" value="SEVIR_6G208600v2"/>
</dbReference>
<name>A0A4U6U653_SETVI</name>
<organism evidence="2 3">
    <name type="scientific">Setaria viridis</name>
    <name type="common">Green bristlegrass</name>
    <name type="synonym">Setaria italica subsp. viridis</name>
    <dbReference type="NCBI Taxonomy" id="4556"/>
    <lineage>
        <taxon>Eukaryota</taxon>
        <taxon>Viridiplantae</taxon>
        <taxon>Streptophyta</taxon>
        <taxon>Embryophyta</taxon>
        <taxon>Tracheophyta</taxon>
        <taxon>Spermatophyta</taxon>
        <taxon>Magnoliopsida</taxon>
        <taxon>Liliopsida</taxon>
        <taxon>Poales</taxon>
        <taxon>Poaceae</taxon>
        <taxon>PACMAD clade</taxon>
        <taxon>Panicoideae</taxon>
        <taxon>Panicodae</taxon>
        <taxon>Paniceae</taxon>
        <taxon>Cenchrinae</taxon>
        <taxon>Setaria</taxon>
    </lineage>
</organism>
<evidence type="ECO:0008006" key="4">
    <source>
        <dbReference type="Google" id="ProtNLM"/>
    </source>
</evidence>
<evidence type="ECO:0000313" key="2">
    <source>
        <dbReference type="EMBL" id="TKW11048.1"/>
    </source>
</evidence>
<feature type="transmembrane region" description="Helical" evidence="1">
    <location>
        <begin position="57"/>
        <end position="76"/>
    </location>
</feature>
<feature type="transmembrane region" description="Helical" evidence="1">
    <location>
        <begin position="28"/>
        <end position="50"/>
    </location>
</feature>
<sequence length="122" mass="14367">MTLESYTCDLCILQRTETVAHLFLRCNFARACWVSIGITVISTMSILQILKRIKRQLNVSFAMEIIILMTWCIWTTRTDRIFNDINPMIEDCRNKFITEFALLLHRAKHSLLPQMESWLEAL</sequence>
<gene>
    <name evidence="2" type="ORF">SEVIR_6G208600v2</name>
</gene>
<accession>A0A4U6U653</accession>